<organism evidence="9 10">
    <name type="scientific">Rhizoctonia solani</name>
    <dbReference type="NCBI Taxonomy" id="456999"/>
    <lineage>
        <taxon>Eukaryota</taxon>
        <taxon>Fungi</taxon>
        <taxon>Dikarya</taxon>
        <taxon>Basidiomycota</taxon>
        <taxon>Agaricomycotina</taxon>
        <taxon>Agaricomycetes</taxon>
        <taxon>Cantharellales</taxon>
        <taxon>Ceratobasidiaceae</taxon>
        <taxon>Rhizoctonia</taxon>
    </lineage>
</organism>
<dbReference type="Pfam" id="PF15963">
    <property type="entry name" value="Myb_DNA-bind_7"/>
    <property type="match status" value="1"/>
</dbReference>
<dbReference type="CDD" id="cd00167">
    <property type="entry name" value="SANT"/>
    <property type="match status" value="1"/>
</dbReference>
<evidence type="ECO:0000256" key="3">
    <source>
        <dbReference type="ARBA" id="ARBA00022692"/>
    </source>
</evidence>
<feature type="compositionally biased region" description="Polar residues" evidence="7">
    <location>
        <begin position="1065"/>
        <end position="1074"/>
    </location>
</feature>
<evidence type="ECO:0000313" key="10">
    <source>
        <dbReference type="Proteomes" id="UP000663850"/>
    </source>
</evidence>
<evidence type="ECO:0000259" key="8">
    <source>
        <dbReference type="PROSITE" id="PS51293"/>
    </source>
</evidence>
<feature type="non-terminal residue" evidence="9">
    <location>
        <position position="1457"/>
    </location>
</feature>
<feature type="compositionally biased region" description="Basic and acidic residues" evidence="7">
    <location>
        <begin position="156"/>
        <end position="165"/>
    </location>
</feature>
<protein>
    <recommendedName>
        <fullName evidence="8">SANT domain-containing protein</fullName>
    </recommendedName>
</protein>
<keyword evidence="3" id="KW-0812">Transmembrane</keyword>
<dbReference type="GO" id="GO:0034399">
    <property type="term" value="C:nuclear periphery"/>
    <property type="evidence" value="ECO:0007669"/>
    <property type="project" value="TreeGrafter"/>
</dbReference>
<dbReference type="PANTHER" id="PTHR47808">
    <property type="entry name" value="INNER NUCLEAR MEMBRANE PROTEIN HEH2-RELATED"/>
    <property type="match status" value="1"/>
</dbReference>
<feature type="region of interest" description="Disordered" evidence="7">
    <location>
        <begin position="793"/>
        <end position="998"/>
    </location>
</feature>
<keyword evidence="4" id="KW-1133">Transmembrane helix</keyword>
<feature type="compositionally biased region" description="Pro residues" evidence="7">
    <location>
        <begin position="1221"/>
        <end position="1233"/>
    </location>
</feature>
<accession>A0A8H3H8X3</accession>
<dbReference type="Gene3D" id="1.10.10.60">
    <property type="entry name" value="Homeodomain-like"/>
    <property type="match status" value="1"/>
</dbReference>
<dbReference type="InterPro" id="IPR039467">
    <property type="entry name" value="TFIIIB_B''_Myb"/>
</dbReference>
<dbReference type="SMART" id="SM00717">
    <property type="entry name" value="SANT"/>
    <property type="match status" value="1"/>
</dbReference>
<gene>
    <name evidence="9" type="ORF">RDB_LOCUS84757</name>
</gene>
<feature type="compositionally biased region" description="Low complexity" evidence="7">
    <location>
        <begin position="807"/>
        <end position="820"/>
    </location>
</feature>
<dbReference type="CDD" id="cd12935">
    <property type="entry name" value="LEM_like"/>
    <property type="match status" value="1"/>
</dbReference>
<dbReference type="GO" id="GO:0005783">
    <property type="term" value="C:endoplasmic reticulum"/>
    <property type="evidence" value="ECO:0007669"/>
    <property type="project" value="TreeGrafter"/>
</dbReference>
<dbReference type="GO" id="GO:0005637">
    <property type="term" value="C:nuclear inner membrane"/>
    <property type="evidence" value="ECO:0007669"/>
    <property type="project" value="UniProtKB-SubCell"/>
</dbReference>
<feature type="region of interest" description="Disordered" evidence="7">
    <location>
        <begin position="1407"/>
        <end position="1457"/>
    </location>
</feature>
<dbReference type="Pfam" id="PF12949">
    <property type="entry name" value="HeH"/>
    <property type="match status" value="1"/>
</dbReference>
<name>A0A8H3H8X3_9AGAM</name>
<dbReference type="PROSITE" id="PS51293">
    <property type="entry name" value="SANT"/>
    <property type="match status" value="1"/>
</dbReference>
<dbReference type="InterPro" id="IPR018996">
    <property type="entry name" value="Man1/Src1-like_C"/>
</dbReference>
<dbReference type="InterPro" id="IPR044780">
    <property type="entry name" value="Heh2/Src1"/>
</dbReference>
<evidence type="ECO:0000256" key="1">
    <source>
        <dbReference type="ARBA" id="ARBA00004540"/>
    </source>
</evidence>
<dbReference type="PANTHER" id="PTHR47808:SF2">
    <property type="entry name" value="LEM DOMAIN-CONTAINING PROTEIN 2"/>
    <property type="match status" value="1"/>
</dbReference>
<evidence type="ECO:0000256" key="5">
    <source>
        <dbReference type="ARBA" id="ARBA00023136"/>
    </source>
</evidence>
<dbReference type="InterPro" id="IPR009057">
    <property type="entry name" value="Homeodomain-like_sf"/>
</dbReference>
<feature type="compositionally biased region" description="Low complexity" evidence="7">
    <location>
        <begin position="1437"/>
        <end position="1457"/>
    </location>
</feature>
<evidence type="ECO:0000256" key="7">
    <source>
        <dbReference type="SAM" id="MobiDB-lite"/>
    </source>
</evidence>
<proteinExistence type="predicted"/>
<evidence type="ECO:0000256" key="2">
    <source>
        <dbReference type="ARBA" id="ARBA00022553"/>
    </source>
</evidence>
<keyword evidence="6" id="KW-0539">Nucleus</keyword>
<comment type="subcellular location">
    <subcellularLocation>
        <location evidence="1">Nucleus inner membrane</location>
    </subcellularLocation>
</comment>
<keyword evidence="2" id="KW-0597">Phosphoprotein</keyword>
<feature type="compositionally biased region" description="Pro residues" evidence="7">
    <location>
        <begin position="1414"/>
        <end position="1425"/>
    </location>
</feature>
<feature type="compositionally biased region" description="Polar residues" evidence="7">
    <location>
        <begin position="915"/>
        <end position="928"/>
    </location>
</feature>
<feature type="compositionally biased region" description="Polar residues" evidence="7">
    <location>
        <begin position="965"/>
        <end position="985"/>
    </location>
</feature>
<comment type="caution">
    <text evidence="9">The sequence shown here is derived from an EMBL/GenBank/DDBJ whole genome shotgun (WGS) entry which is preliminary data.</text>
</comment>
<feature type="compositionally biased region" description="Basic and acidic residues" evidence="7">
    <location>
        <begin position="1133"/>
        <end position="1151"/>
    </location>
</feature>
<feature type="compositionally biased region" description="Polar residues" evidence="7">
    <location>
        <begin position="887"/>
        <end position="903"/>
    </location>
</feature>
<dbReference type="InterPro" id="IPR041885">
    <property type="entry name" value="MAN1_winged_helix_dom"/>
</dbReference>
<dbReference type="InterPro" id="IPR017884">
    <property type="entry name" value="SANT_dom"/>
</dbReference>
<dbReference type="Proteomes" id="UP000663850">
    <property type="component" value="Unassembled WGS sequence"/>
</dbReference>
<dbReference type="InterPro" id="IPR001005">
    <property type="entry name" value="SANT/Myb"/>
</dbReference>
<feature type="compositionally biased region" description="Basic residues" evidence="7">
    <location>
        <begin position="1119"/>
        <end position="1131"/>
    </location>
</feature>
<feature type="region of interest" description="Disordered" evidence="7">
    <location>
        <begin position="1013"/>
        <end position="1161"/>
    </location>
</feature>
<evidence type="ECO:0000256" key="4">
    <source>
        <dbReference type="ARBA" id="ARBA00022989"/>
    </source>
</evidence>
<dbReference type="InterPro" id="IPR025856">
    <property type="entry name" value="HeH/LEM_domain"/>
</dbReference>
<reference evidence="9" key="1">
    <citation type="submission" date="2021-01" db="EMBL/GenBank/DDBJ databases">
        <authorList>
            <person name="Kaushik A."/>
        </authorList>
    </citation>
    <scope>NUCLEOTIDE SEQUENCE</scope>
    <source>
        <strain evidence="9">Type strain: AG8-Rh-89/</strain>
    </source>
</reference>
<dbReference type="GO" id="GO:0003682">
    <property type="term" value="F:chromatin binding"/>
    <property type="evidence" value="ECO:0007669"/>
    <property type="project" value="InterPro"/>
</dbReference>
<feature type="domain" description="SANT" evidence="8">
    <location>
        <begin position="1335"/>
        <end position="1385"/>
    </location>
</feature>
<evidence type="ECO:0000313" key="9">
    <source>
        <dbReference type="EMBL" id="CAE6491824.1"/>
    </source>
</evidence>
<keyword evidence="5" id="KW-0472">Membrane</keyword>
<dbReference type="EMBL" id="CAJMWZ010004552">
    <property type="protein sequence ID" value="CAE6491824.1"/>
    <property type="molecule type" value="Genomic_DNA"/>
</dbReference>
<feature type="region of interest" description="Disordered" evidence="7">
    <location>
        <begin position="64"/>
        <end position="336"/>
    </location>
</feature>
<dbReference type="SUPFAM" id="SSF46689">
    <property type="entry name" value="Homeodomain-like"/>
    <property type="match status" value="1"/>
</dbReference>
<dbReference type="Pfam" id="PF09402">
    <property type="entry name" value="MSC"/>
    <property type="match status" value="1"/>
</dbReference>
<evidence type="ECO:0000256" key="6">
    <source>
        <dbReference type="ARBA" id="ARBA00023242"/>
    </source>
</evidence>
<feature type="compositionally biased region" description="Basic and acidic residues" evidence="7">
    <location>
        <begin position="64"/>
        <end position="78"/>
    </location>
</feature>
<feature type="region of interest" description="Disordered" evidence="7">
    <location>
        <begin position="1203"/>
        <end position="1277"/>
    </location>
</feature>
<feature type="compositionally biased region" description="Polar residues" evidence="7">
    <location>
        <begin position="821"/>
        <end position="831"/>
    </location>
</feature>
<dbReference type="Gene3D" id="1.10.10.1180">
    <property type="entry name" value="MAN1, winged-helix domain"/>
    <property type="match status" value="1"/>
</dbReference>
<feature type="compositionally biased region" description="Polar residues" evidence="7">
    <location>
        <begin position="128"/>
        <end position="139"/>
    </location>
</feature>
<dbReference type="GO" id="GO:0071763">
    <property type="term" value="P:nuclear membrane organization"/>
    <property type="evidence" value="ECO:0007669"/>
    <property type="project" value="TreeGrafter"/>
</dbReference>
<sequence length="1457" mass="158698">MSRLSASEVINRGDYLKPDFEPSTLTIPHLLSVLTYHGIKYPSPHTKGKLIEVFNNELKPRSAELLKERQTRESKKPSPDGIYDGHTGQAIQPPEPVPLRRSTRRSSRQPSETVPEPAPATRRRASAEPTSTRSSSRNVRQPPAEPILVEESEQEEQVKPEESSRKQSRARGPALKSRRQSAGLSDANDSAWEDNNVFQSGAEDSPIKPTRREPKSRTGPPPATRRASRRNSMSAPPQLQPPSSRSPEPRRQITPEPVIEPHIFDDVLSSPAFAPRLPTVSTPVGGLRTFNPPASQIRKSIAPAAIVPPTKDESSTEEEEEEETQKPTNLADQSRGDELVEAAIGVEESDQDSLISDTAEVDQSYEQIDEPVDYNSAVAQRIASIGQDSLAGRALVRRADIKIPPVVPRWLSLILGFGFSILLSVTASYKTESSSIGWCNTGSNTNPIIAEREIAQAARYDCAERLYLNSTLEAVGLIESRQGAANRQEVLDGLMGGECTPLPLLPIPHPRTCTPCPEHATCTPPYGMVCDPTYILKPHPLDAIPGLRAFANGLPGFGAVAFPPQCVEDDARKRKVSGVAKGMATYLETVKGDRVCDGSVPGSKSVDGGEPRKFGVKVNDLAELVLKEMKRSTNRDDYHEIVETALNDLEKYGWVERSTDSKGEQWVASKRLAMGTLCRVKVGARETWAEWQMHFYTLVATIIGAFWSRSKLASKRRESRRIAELAAVALDLVRNQEIAHHTDAVRSPHVYVSSLHLRDMILQEEHNVHERMRLWSKVAKIVEDSGSMKFRPGVLVRRPNVPPSPARPTSSSSAIPSTPSKQQRNSTQATPTHDHLAGSSDTEGGPSSRGTIPLIMTRTGPPRVNITPGISRVQSRSFQPPRPVDAPSSQTAGPSSVPVSTVRPTIVGSDMGITPASQSDINPSSSGLVSADDSAPPGHLGATGQSTSLLTPPPTQPRPPHRVLGNSNATSIQPGLSQVSNTTGIPTPPASQLPATNFPVDPTILEFTNLSQEDEPLPPLGMPQIIVEPARELGPAPTTLGIDQMPPPPPLPGEAEPQSDGPNVESATASANPSKSKRGRQTSTKEPKPRKRRRTAKSQDTPSEGQENGAEAEPSETKPRRKRSAQKKGRKAMTMEEKIEALEQDAAKAAETEDAEPLDPTTATMASLCESDISTGRLSSKYLEKGIAYVKHVEERRQRIMERTTERLRKLRQSGLDMDQPQPPAKKPEPTPVPSGAEMGEGGSPIAGPSGRRELGASLSPSPEREPGPPEETFVESAAAPQIRFVNGEMVLDEESQFYDRAGATIQDEDSMVIVDEADSTRFSNSNSFMKKAGSRGSRWTADETELFYWCLSAFGEDYENIARYLGRTPLQCKNKTKSEDRRGNEKRITLAIKTRIPLDLEEFGRITGRDFSGPPPEIRAPVAPPRAENEEQEPVSSSIKAKAASTTPSTTPRKNR</sequence>